<dbReference type="Proteomes" id="UP000276834">
    <property type="component" value="Unassembled WGS sequence"/>
</dbReference>
<dbReference type="PANTHER" id="PTHR24331">
    <property type="entry name" value="DBX"/>
    <property type="match status" value="1"/>
</dbReference>
<evidence type="ECO:0000313" key="3">
    <source>
        <dbReference type="EMBL" id="RLV94408.1"/>
    </source>
</evidence>
<evidence type="ECO:0000256" key="1">
    <source>
        <dbReference type="ARBA" id="ARBA00022473"/>
    </source>
</evidence>
<feature type="compositionally biased region" description="Basic and acidic residues" evidence="2">
    <location>
        <begin position="173"/>
        <end position="182"/>
    </location>
</feature>
<comment type="caution">
    <text evidence="3">The sequence shown here is derived from an EMBL/GenBank/DDBJ whole genome shotgun (WGS) entry which is preliminary data.</text>
</comment>
<evidence type="ECO:0000313" key="4">
    <source>
        <dbReference type="Proteomes" id="UP000276834"/>
    </source>
</evidence>
<reference evidence="3 4" key="1">
    <citation type="journal article" date="2018" name="Proc. R. Soc. B">
        <title>A non-coding region near Follistatin controls head colour polymorphism in the Gouldian finch.</title>
        <authorList>
            <person name="Toomey M.B."/>
            <person name="Marques C.I."/>
            <person name="Andrade P."/>
            <person name="Araujo P.M."/>
            <person name="Sabatino S."/>
            <person name="Gazda M.A."/>
            <person name="Afonso S."/>
            <person name="Lopes R.J."/>
            <person name="Corbo J.C."/>
            <person name="Carneiro M."/>
        </authorList>
    </citation>
    <scope>NUCLEOTIDE SEQUENCE [LARGE SCALE GENOMIC DNA]</scope>
    <source>
        <strain evidence="3">Red01</strain>
        <tissue evidence="3">Muscle</tissue>
    </source>
</reference>
<organism evidence="3 4">
    <name type="scientific">Chloebia gouldiae</name>
    <name type="common">Gouldian finch</name>
    <name type="synonym">Erythrura gouldiae</name>
    <dbReference type="NCBI Taxonomy" id="44316"/>
    <lineage>
        <taxon>Eukaryota</taxon>
        <taxon>Metazoa</taxon>
        <taxon>Chordata</taxon>
        <taxon>Craniata</taxon>
        <taxon>Vertebrata</taxon>
        <taxon>Euteleostomi</taxon>
        <taxon>Archelosauria</taxon>
        <taxon>Archosauria</taxon>
        <taxon>Dinosauria</taxon>
        <taxon>Saurischia</taxon>
        <taxon>Theropoda</taxon>
        <taxon>Coelurosauria</taxon>
        <taxon>Aves</taxon>
        <taxon>Neognathae</taxon>
        <taxon>Neoaves</taxon>
        <taxon>Telluraves</taxon>
        <taxon>Australaves</taxon>
        <taxon>Passeriformes</taxon>
        <taxon>Passeroidea</taxon>
        <taxon>Passeridae</taxon>
        <taxon>Chloebia</taxon>
    </lineage>
</organism>
<dbReference type="OrthoDB" id="10048112at2759"/>
<dbReference type="GO" id="GO:0006357">
    <property type="term" value="P:regulation of transcription by RNA polymerase II"/>
    <property type="evidence" value="ECO:0007669"/>
    <property type="project" value="TreeGrafter"/>
</dbReference>
<accession>A0A3L8S1T5</accession>
<gene>
    <name evidence="3" type="ORF">DV515_00013182</name>
</gene>
<name>A0A3L8S1T5_CHLGU</name>
<feature type="compositionally biased region" description="Low complexity" evidence="2">
    <location>
        <begin position="65"/>
        <end position="74"/>
    </location>
</feature>
<sequence>MMFPSLIAPPAVYPSLLRPTPTLTLPQSLQSAFSSHSSFLVEDLIRISRPASYLPRSAPPPSMSPPASAARADSGTPELPSSTTAGSRRICSPQTSSSDSTFLKFGVNAILSSTPRAGKRGRPELPRAQLRARTARRRGGAGTRKGGRSQPRAAQPPGIARAPRARGSAAGGRDGRESGRREGCHRRGCPGRVSWLTLCPHGCRFAGKTSKVGV</sequence>
<dbReference type="AlphaFoldDB" id="A0A3L8S1T5"/>
<evidence type="ECO:0000256" key="2">
    <source>
        <dbReference type="SAM" id="MobiDB-lite"/>
    </source>
</evidence>
<protein>
    <submittedName>
        <fullName evidence="3">Uncharacterized protein</fullName>
    </submittedName>
</protein>
<dbReference type="EMBL" id="QUSF01000085">
    <property type="protein sequence ID" value="RLV94408.1"/>
    <property type="molecule type" value="Genomic_DNA"/>
</dbReference>
<dbReference type="GO" id="GO:0021515">
    <property type="term" value="P:cell differentiation in spinal cord"/>
    <property type="evidence" value="ECO:0007669"/>
    <property type="project" value="TreeGrafter"/>
</dbReference>
<keyword evidence="1" id="KW-0217">Developmental protein</keyword>
<feature type="compositionally biased region" description="Polar residues" evidence="2">
    <location>
        <begin position="79"/>
        <end position="99"/>
    </location>
</feature>
<feature type="compositionally biased region" description="Low complexity" evidence="2">
    <location>
        <begin position="148"/>
        <end position="168"/>
    </location>
</feature>
<proteinExistence type="predicted"/>
<dbReference type="PANTHER" id="PTHR24331:SF6">
    <property type="entry name" value="HOMEOBOX PROTEIN DBX1"/>
    <property type="match status" value="1"/>
</dbReference>
<dbReference type="InterPro" id="IPR051662">
    <property type="entry name" value="H2.0_Homeobox_NeuralPatt"/>
</dbReference>
<keyword evidence="4" id="KW-1185">Reference proteome</keyword>
<feature type="region of interest" description="Disordered" evidence="2">
    <location>
        <begin position="113"/>
        <end position="191"/>
    </location>
</feature>
<feature type="region of interest" description="Disordered" evidence="2">
    <location>
        <begin position="55"/>
        <end position="99"/>
    </location>
</feature>